<dbReference type="OrthoDB" id="1927892at2759"/>
<gene>
    <name evidence="2" type="ORF">Acr_20g0011240</name>
</gene>
<name>A0A7J0GES9_9ERIC</name>
<dbReference type="InterPro" id="IPR039285">
    <property type="entry name" value="HIRD11-like"/>
</dbReference>
<accession>A0A7J0GES9</accession>
<dbReference type="PANTHER" id="PTHR34941:SF1">
    <property type="entry name" value="DEHYDRIN HIRD11"/>
    <property type="match status" value="1"/>
</dbReference>
<evidence type="ECO:0000313" key="2">
    <source>
        <dbReference type="EMBL" id="GFZ09316.1"/>
    </source>
</evidence>
<protein>
    <submittedName>
        <fullName evidence="2">Dehydrin family protein</fullName>
    </submittedName>
</protein>
<reference evidence="2 3" key="1">
    <citation type="submission" date="2019-07" db="EMBL/GenBank/DDBJ databases">
        <title>De Novo Assembly of kiwifruit Actinidia rufa.</title>
        <authorList>
            <person name="Sugita-Konishi S."/>
            <person name="Sato K."/>
            <person name="Mori E."/>
            <person name="Abe Y."/>
            <person name="Kisaki G."/>
            <person name="Hamano K."/>
            <person name="Suezawa K."/>
            <person name="Otani M."/>
            <person name="Fukuda T."/>
            <person name="Manabe T."/>
            <person name="Gomi K."/>
            <person name="Tabuchi M."/>
            <person name="Akimitsu K."/>
            <person name="Kataoka I."/>
        </authorList>
    </citation>
    <scope>NUCLEOTIDE SEQUENCE [LARGE SCALE GENOMIC DNA]</scope>
    <source>
        <strain evidence="3">cv. Fuchu</strain>
    </source>
</reference>
<comment type="caution">
    <text evidence="2">The sequence shown here is derived from an EMBL/GenBank/DDBJ whole genome shotgun (WGS) entry which is preliminary data.</text>
</comment>
<sequence>MAGIVNKIGETLHIGGKKEGEKSHDEHKPDAHGEYKAEQIKPGQQGERKEGFTDKIKDKMHGGEGGHEKGETKEKKEKKNKKKHEDGHERAAAAIATRSVHPSPYTTMLRSLQIKAKK</sequence>
<dbReference type="PANTHER" id="PTHR34941">
    <property type="entry name" value="DEHYDRIN HIRD11"/>
    <property type="match status" value="1"/>
</dbReference>
<proteinExistence type="predicted"/>
<dbReference type="AlphaFoldDB" id="A0A7J0GES9"/>
<dbReference type="GO" id="GO:0046872">
    <property type="term" value="F:metal ion binding"/>
    <property type="evidence" value="ECO:0007669"/>
    <property type="project" value="InterPro"/>
</dbReference>
<dbReference type="Proteomes" id="UP000585474">
    <property type="component" value="Unassembled WGS sequence"/>
</dbReference>
<feature type="compositionally biased region" description="Basic and acidic residues" evidence="1">
    <location>
        <begin position="46"/>
        <end position="91"/>
    </location>
</feature>
<dbReference type="EMBL" id="BJWL01000020">
    <property type="protein sequence ID" value="GFZ09316.1"/>
    <property type="molecule type" value="Genomic_DNA"/>
</dbReference>
<feature type="region of interest" description="Disordered" evidence="1">
    <location>
        <begin position="1"/>
        <end position="118"/>
    </location>
</feature>
<feature type="compositionally biased region" description="Basic and acidic residues" evidence="1">
    <location>
        <begin position="16"/>
        <end position="39"/>
    </location>
</feature>
<organism evidence="2 3">
    <name type="scientific">Actinidia rufa</name>
    <dbReference type="NCBI Taxonomy" id="165716"/>
    <lineage>
        <taxon>Eukaryota</taxon>
        <taxon>Viridiplantae</taxon>
        <taxon>Streptophyta</taxon>
        <taxon>Embryophyta</taxon>
        <taxon>Tracheophyta</taxon>
        <taxon>Spermatophyta</taxon>
        <taxon>Magnoliopsida</taxon>
        <taxon>eudicotyledons</taxon>
        <taxon>Gunneridae</taxon>
        <taxon>Pentapetalae</taxon>
        <taxon>asterids</taxon>
        <taxon>Ericales</taxon>
        <taxon>Actinidiaceae</taxon>
        <taxon>Actinidia</taxon>
    </lineage>
</organism>
<keyword evidence="3" id="KW-1185">Reference proteome</keyword>
<evidence type="ECO:0000313" key="3">
    <source>
        <dbReference type="Proteomes" id="UP000585474"/>
    </source>
</evidence>
<evidence type="ECO:0000256" key="1">
    <source>
        <dbReference type="SAM" id="MobiDB-lite"/>
    </source>
</evidence>